<feature type="signal peptide" evidence="2">
    <location>
        <begin position="1"/>
        <end position="24"/>
    </location>
</feature>
<dbReference type="EMBL" id="QUNO01000009">
    <property type="protein sequence ID" value="REH43888.1"/>
    <property type="molecule type" value="Genomic_DNA"/>
</dbReference>
<dbReference type="OrthoDB" id="514320at2"/>
<feature type="chain" id="PRO_5017682641" evidence="2">
    <location>
        <begin position="25"/>
        <end position="547"/>
    </location>
</feature>
<dbReference type="PROSITE" id="PS51257">
    <property type="entry name" value="PROKAR_LIPOPROTEIN"/>
    <property type="match status" value="1"/>
</dbReference>
<sequence>MGARWRWPAVLLVALVSACGSAQSAPAGNPLPERTIPTRQGPPGAVLTQRGDNTRLGWYANETRLDAATVSGGGFGRKLSLPVDGKIYAQPLYFPENGRDIVVAATEHGTVYAFDATTGAPVWQTLVLQPGARPFQAATDHVAADRLCDSITPEVSITSTPVIDWSSRTLYVLALDVESGQLTYRLHALDLATGKQKRASAVVAATVDGSGLDARNHQVAFSAKDEQQRMGLALVDGIVYAGFASWCGLAPYHGWLFGFRDGDLTQAVTYNTSPDDYAAGLWESQAGVTADEHGDLLLVTGNGSFNGGRDVGDTVLRLRRQDATLRVVDTFTPYDQECRARHDQDLGSGSPLAVPGHDELVLSSKTGSVYVLDRNHLSGYTPLADACRHKDRTDVDKIKQELAVNTIDGGMWGTWAYWRGPGGEFVYGSGSGSKLTQWRLGADGRLQPAPTAQAPEAFAFPGAIPVVSSDGSKAGTGIVWTVDGRTGATLRAFDASDIGHELWNSDRDKVRDGLDDTSGFNHFVAATVAGGEVFVGDQSHLEIYTTL</sequence>
<dbReference type="InterPro" id="IPR018391">
    <property type="entry name" value="PQQ_b-propeller_rpt"/>
</dbReference>
<comment type="caution">
    <text evidence="3">The sequence shown here is derived from an EMBL/GenBank/DDBJ whole genome shotgun (WGS) entry which is preliminary data.</text>
</comment>
<dbReference type="RefSeq" id="WP_116177294.1">
    <property type="nucleotide sequence ID" value="NZ_CP144375.1"/>
</dbReference>
<feature type="region of interest" description="Disordered" evidence="1">
    <location>
        <begin position="24"/>
        <end position="45"/>
    </location>
</feature>
<proteinExistence type="predicted"/>
<evidence type="ECO:0000313" key="3">
    <source>
        <dbReference type="EMBL" id="REH43888.1"/>
    </source>
</evidence>
<dbReference type="SMART" id="SM00564">
    <property type="entry name" value="PQQ"/>
    <property type="match status" value="3"/>
</dbReference>
<protein>
    <submittedName>
        <fullName evidence="3">PQQ enzyme-like repeat protein</fullName>
    </submittedName>
</protein>
<reference evidence="3 4" key="1">
    <citation type="submission" date="2018-08" db="EMBL/GenBank/DDBJ databases">
        <title>Genomic Encyclopedia of Archaeal and Bacterial Type Strains, Phase II (KMG-II): from individual species to whole genera.</title>
        <authorList>
            <person name="Goeker M."/>
        </authorList>
    </citation>
    <scope>NUCLEOTIDE SEQUENCE [LARGE SCALE GENOMIC DNA]</scope>
    <source>
        <strain evidence="3 4">DSM 45791</strain>
    </source>
</reference>
<accession>A0A3E0HFB5</accession>
<dbReference type="InterPro" id="IPR011047">
    <property type="entry name" value="Quinoprotein_ADH-like_sf"/>
</dbReference>
<dbReference type="AlphaFoldDB" id="A0A3E0HFB5"/>
<keyword evidence="4" id="KW-1185">Reference proteome</keyword>
<gene>
    <name evidence="3" type="ORF">BCF44_109434</name>
</gene>
<evidence type="ECO:0000313" key="4">
    <source>
        <dbReference type="Proteomes" id="UP000256269"/>
    </source>
</evidence>
<evidence type="ECO:0000256" key="1">
    <source>
        <dbReference type="SAM" id="MobiDB-lite"/>
    </source>
</evidence>
<dbReference type="InterPro" id="IPR015943">
    <property type="entry name" value="WD40/YVTN_repeat-like_dom_sf"/>
</dbReference>
<dbReference type="Gene3D" id="2.130.10.10">
    <property type="entry name" value="YVTN repeat-like/Quinoprotein amine dehydrogenase"/>
    <property type="match status" value="1"/>
</dbReference>
<dbReference type="Proteomes" id="UP000256269">
    <property type="component" value="Unassembled WGS sequence"/>
</dbReference>
<dbReference type="SUPFAM" id="SSF50998">
    <property type="entry name" value="Quinoprotein alcohol dehydrogenase-like"/>
    <property type="match status" value="1"/>
</dbReference>
<keyword evidence="2" id="KW-0732">Signal</keyword>
<name>A0A3E0HFB5_9PSEU</name>
<evidence type="ECO:0000256" key="2">
    <source>
        <dbReference type="SAM" id="SignalP"/>
    </source>
</evidence>
<organism evidence="3 4">
    <name type="scientific">Kutzneria buriramensis</name>
    <dbReference type="NCBI Taxonomy" id="1045776"/>
    <lineage>
        <taxon>Bacteria</taxon>
        <taxon>Bacillati</taxon>
        <taxon>Actinomycetota</taxon>
        <taxon>Actinomycetes</taxon>
        <taxon>Pseudonocardiales</taxon>
        <taxon>Pseudonocardiaceae</taxon>
        <taxon>Kutzneria</taxon>
    </lineage>
</organism>